<name>A0ABV5GIY0_9FLAO</name>
<reference evidence="1 2" key="1">
    <citation type="submission" date="2024-09" db="EMBL/GenBank/DDBJ databases">
        <authorList>
            <person name="Sun Q."/>
            <person name="Mori K."/>
        </authorList>
    </citation>
    <scope>NUCLEOTIDE SEQUENCE [LARGE SCALE GENOMIC DNA]</scope>
    <source>
        <strain evidence="1 2">CECT 7955</strain>
    </source>
</reference>
<proteinExistence type="predicted"/>
<dbReference type="Proteomes" id="UP001589607">
    <property type="component" value="Unassembled WGS sequence"/>
</dbReference>
<comment type="caution">
    <text evidence="1">The sequence shown here is derived from an EMBL/GenBank/DDBJ whole genome shotgun (WGS) entry which is preliminary data.</text>
</comment>
<keyword evidence="2" id="KW-1185">Reference proteome</keyword>
<evidence type="ECO:0000313" key="2">
    <source>
        <dbReference type="Proteomes" id="UP001589607"/>
    </source>
</evidence>
<organism evidence="1 2">
    <name type="scientific">Flavobacterium jumunjinense</name>
    <dbReference type="NCBI Taxonomy" id="998845"/>
    <lineage>
        <taxon>Bacteria</taxon>
        <taxon>Pseudomonadati</taxon>
        <taxon>Bacteroidota</taxon>
        <taxon>Flavobacteriia</taxon>
        <taxon>Flavobacteriales</taxon>
        <taxon>Flavobacteriaceae</taxon>
        <taxon>Flavobacterium</taxon>
    </lineage>
</organism>
<sequence length="414" mass="47195">MTKTLLALLILSAIGCKKESKTEVSPTTETPIANFFPFKHNLNDFKLSKSEIPGEGDCWGETNEYTKDNVKIISETIQCSEYSQNIFHYLLNKDSLNIVHHIMYESSFDEKTSQPITIASELVYDFTMNPAILFKKTDTLSKRDIKLSKKELISEELTDTNKKYSELLSQIQTSKEITSSENTEIATTFTLSQKNTIENESGAPSTEIFVTPSNSEKPIFIVKDYNLMPIDDNSRSNYNIPNSSKFAFQSWFAGGGALYYGVLENKNLKIFKKFIDEGQSENSNFKLLKEIPFTETNSTIPDHYICYNGDSNKNLQIMISFQNEKALTVKYKDQKDSIKLEFENESYNNNTSAPTTISNYKEIIDNKVTGKYKLTHSGIWDYVIYTRSKDGKTFNFTINHETLTGEGYSKSPCF</sequence>
<evidence type="ECO:0008006" key="3">
    <source>
        <dbReference type="Google" id="ProtNLM"/>
    </source>
</evidence>
<gene>
    <name evidence="1" type="ORF">ACFFVF_02350</name>
</gene>
<dbReference type="EMBL" id="JBHMEY010000006">
    <property type="protein sequence ID" value="MFB9095344.1"/>
    <property type="molecule type" value="Genomic_DNA"/>
</dbReference>
<dbReference type="RefSeq" id="WP_236456912.1">
    <property type="nucleotide sequence ID" value="NZ_CBCSGE010000010.1"/>
</dbReference>
<evidence type="ECO:0000313" key="1">
    <source>
        <dbReference type="EMBL" id="MFB9095344.1"/>
    </source>
</evidence>
<protein>
    <recommendedName>
        <fullName evidence="3">Lipoprotein</fullName>
    </recommendedName>
</protein>
<dbReference type="PROSITE" id="PS51257">
    <property type="entry name" value="PROKAR_LIPOPROTEIN"/>
    <property type="match status" value="1"/>
</dbReference>
<accession>A0ABV5GIY0</accession>